<reference evidence="3" key="2">
    <citation type="submission" date="2025-08" db="UniProtKB">
        <authorList>
            <consortium name="Ensembl"/>
        </authorList>
    </citation>
    <scope>IDENTIFICATION</scope>
</reference>
<accession>A0A3P8X0L2</accession>
<feature type="signal peptide" evidence="2">
    <location>
        <begin position="1"/>
        <end position="19"/>
    </location>
</feature>
<dbReference type="PANTHER" id="PTHR10697:SF5">
    <property type="entry name" value="EPENDYMIN-RELATED"/>
    <property type="match status" value="1"/>
</dbReference>
<dbReference type="PRINTS" id="PR00317">
    <property type="entry name" value="EPENDYMIN"/>
</dbReference>
<evidence type="ECO:0000313" key="3">
    <source>
        <dbReference type="Ensembl" id="ENSCSEP00000031231.1"/>
    </source>
</evidence>
<evidence type="ECO:0000313" key="4">
    <source>
        <dbReference type="Proteomes" id="UP000265120"/>
    </source>
</evidence>
<dbReference type="GeneTree" id="ENSGT00940000168284"/>
<dbReference type="FunCoup" id="A0A3P8X0L2">
    <property type="interactions" value="3"/>
</dbReference>
<sequence>MYATVASFVLLCVTAATHADHHPCRKKATINMKGEFKAFGTFTYDSMGKKLRFRTNESAFVNTTLHLDLLMFFEEGILYEIDSKNQSCEKKALQCTLHPLDVPDDAHFISMLNLGSPSIEGEGMKVNVWTGDLPEKGKYTMSVTMGCLPVSMLYLSGSRSFNFDIETEIKDPDLLLVPSFCQGMPVEGPVSSFFNEFM</sequence>
<evidence type="ECO:0000256" key="1">
    <source>
        <dbReference type="ARBA" id="ARBA00010771"/>
    </source>
</evidence>
<dbReference type="GO" id="GO:0007160">
    <property type="term" value="P:cell-matrix adhesion"/>
    <property type="evidence" value="ECO:0007669"/>
    <property type="project" value="InterPro"/>
</dbReference>
<dbReference type="InParanoid" id="A0A3P8X0L2"/>
<dbReference type="Proteomes" id="UP000265120">
    <property type="component" value="Chromosome 19"/>
</dbReference>
<reference evidence="3" key="3">
    <citation type="submission" date="2025-09" db="UniProtKB">
        <authorList>
            <consortium name="Ensembl"/>
        </authorList>
    </citation>
    <scope>IDENTIFICATION</scope>
</reference>
<protein>
    <submittedName>
        <fullName evidence="3">Ependymin-1-like</fullName>
    </submittedName>
</protein>
<dbReference type="Pfam" id="PF00811">
    <property type="entry name" value="Ependymin"/>
    <property type="match status" value="1"/>
</dbReference>
<name>A0A3P8X0L2_CYNSE</name>
<comment type="similarity">
    <text evidence="1">Belongs to the ependymin family.</text>
</comment>
<dbReference type="OMA" id="MSVTMGC"/>
<dbReference type="PANTHER" id="PTHR10697">
    <property type="entry name" value="MAMMALIAN EPENDYMIN-RELATED PROTEIN 1"/>
    <property type="match status" value="1"/>
</dbReference>
<dbReference type="GO" id="GO:0005576">
    <property type="term" value="C:extracellular region"/>
    <property type="evidence" value="ECO:0007669"/>
    <property type="project" value="InterPro"/>
</dbReference>
<dbReference type="SMART" id="SM00026">
    <property type="entry name" value="EPEND"/>
    <property type="match status" value="1"/>
</dbReference>
<dbReference type="Ensembl" id="ENSCSET00000031638.1">
    <property type="protein sequence ID" value="ENSCSEP00000031231.1"/>
    <property type="gene ID" value="ENSCSEG00000019987.1"/>
</dbReference>
<dbReference type="InterPro" id="IPR001299">
    <property type="entry name" value="Ependymin"/>
</dbReference>
<organism evidence="3 4">
    <name type="scientific">Cynoglossus semilaevis</name>
    <name type="common">Tongue sole</name>
    <dbReference type="NCBI Taxonomy" id="244447"/>
    <lineage>
        <taxon>Eukaryota</taxon>
        <taxon>Metazoa</taxon>
        <taxon>Chordata</taxon>
        <taxon>Craniata</taxon>
        <taxon>Vertebrata</taxon>
        <taxon>Euteleostomi</taxon>
        <taxon>Actinopterygii</taxon>
        <taxon>Neopterygii</taxon>
        <taxon>Teleostei</taxon>
        <taxon>Neoteleostei</taxon>
        <taxon>Acanthomorphata</taxon>
        <taxon>Carangaria</taxon>
        <taxon>Pleuronectiformes</taxon>
        <taxon>Pleuronectoidei</taxon>
        <taxon>Cynoglossidae</taxon>
        <taxon>Cynoglossinae</taxon>
        <taxon>Cynoglossus</taxon>
    </lineage>
</organism>
<proteinExistence type="inferred from homology"/>
<keyword evidence="2" id="KW-0732">Signal</keyword>
<dbReference type="AlphaFoldDB" id="A0A3P8X0L2"/>
<dbReference type="GO" id="GO:0005764">
    <property type="term" value="C:lysosome"/>
    <property type="evidence" value="ECO:0007669"/>
    <property type="project" value="TreeGrafter"/>
</dbReference>
<reference evidence="3 4" key="1">
    <citation type="journal article" date="2014" name="Nat. Genet.">
        <title>Whole-genome sequence of a flatfish provides insights into ZW sex chromosome evolution and adaptation to a benthic lifestyle.</title>
        <authorList>
            <person name="Chen S."/>
            <person name="Zhang G."/>
            <person name="Shao C."/>
            <person name="Huang Q."/>
            <person name="Liu G."/>
            <person name="Zhang P."/>
            <person name="Song W."/>
            <person name="An N."/>
            <person name="Chalopin D."/>
            <person name="Volff J.N."/>
            <person name="Hong Y."/>
            <person name="Li Q."/>
            <person name="Sha Z."/>
            <person name="Zhou H."/>
            <person name="Xie M."/>
            <person name="Yu Q."/>
            <person name="Liu Y."/>
            <person name="Xiang H."/>
            <person name="Wang N."/>
            <person name="Wu K."/>
            <person name="Yang C."/>
            <person name="Zhou Q."/>
            <person name="Liao X."/>
            <person name="Yang L."/>
            <person name="Hu Q."/>
            <person name="Zhang J."/>
            <person name="Meng L."/>
            <person name="Jin L."/>
            <person name="Tian Y."/>
            <person name="Lian J."/>
            <person name="Yang J."/>
            <person name="Miao G."/>
            <person name="Liu S."/>
            <person name="Liang Z."/>
            <person name="Yan F."/>
            <person name="Li Y."/>
            <person name="Sun B."/>
            <person name="Zhang H."/>
            <person name="Zhang J."/>
            <person name="Zhu Y."/>
            <person name="Du M."/>
            <person name="Zhao Y."/>
            <person name="Schartl M."/>
            <person name="Tang Q."/>
            <person name="Wang J."/>
        </authorList>
    </citation>
    <scope>NUCLEOTIDE SEQUENCE</scope>
</reference>
<evidence type="ECO:0000256" key="2">
    <source>
        <dbReference type="SAM" id="SignalP"/>
    </source>
</evidence>
<keyword evidence="4" id="KW-1185">Reference proteome</keyword>
<dbReference type="GO" id="GO:0005509">
    <property type="term" value="F:calcium ion binding"/>
    <property type="evidence" value="ECO:0007669"/>
    <property type="project" value="InterPro"/>
</dbReference>
<feature type="chain" id="PRO_5018003265" evidence="2">
    <location>
        <begin position="20"/>
        <end position="198"/>
    </location>
</feature>